<accession>X0YRY2</accession>
<feature type="non-terminal residue" evidence="1">
    <location>
        <position position="1"/>
    </location>
</feature>
<dbReference type="EMBL" id="BARS01044747">
    <property type="protein sequence ID" value="GAG39446.1"/>
    <property type="molecule type" value="Genomic_DNA"/>
</dbReference>
<proteinExistence type="predicted"/>
<dbReference type="InterPro" id="IPR012337">
    <property type="entry name" value="RNaseH-like_sf"/>
</dbReference>
<evidence type="ECO:0000313" key="1">
    <source>
        <dbReference type="EMBL" id="GAG39446.1"/>
    </source>
</evidence>
<reference evidence="1" key="1">
    <citation type="journal article" date="2014" name="Front. Microbiol.">
        <title>High frequency of phylogenetically diverse reductive dehalogenase-homologous genes in deep subseafloor sedimentary metagenomes.</title>
        <authorList>
            <person name="Kawai M."/>
            <person name="Futagami T."/>
            <person name="Toyoda A."/>
            <person name="Takaki Y."/>
            <person name="Nishi S."/>
            <person name="Hori S."/>
            <person name="Arai W."/>
            <person name="Tsubouchi T."/>
            <person name="Morono Y."/>
            <person name="Uchiyama I."/>
            <person name="Ito T."/>
            <person name="Fujiyama A."/>
            <person name="Inagaki F."/>
            <person name="Takami H."/>
        </authorList>
    </citation>
    <scope>NUCLEOTIDE SEQUENCE</scope>
    <source>
        <strain evidence="1">Expedition CK06-06</strain>
    </source>
</reference>
<name>X0YRY2_9ZZZZ</name>
<dbReference type="SUPFAM" id="SSF53098">
    <property type="entry name" value="Ribonuclease H-like"/>
    <property type="match status" value="1"/>
</dbReference>
<protein>
    <submittedName>
        <fullName evidence="1">Uncharacterized protein</fullName>
    </submittedName>
</protein>
<organism evidence="1">
    <name type="scientific">marine sediment metagenome</name>
    <dbReference type="NCBI Taxonomy" id="412755"/>
    <lineage>
        <taxon>unclassified sequences</taxon>
        <taxon>metagenomes</taxon>
        <taxon>ecological metagenomes</taxon>
    </lineage>
</organism>
<comment type="caution">
    <text evidence="1">The sequence shown here is derived from an EMBL/GenBank/DDBJ whole genome shotgun (WGS) entry which is preliminary data.</text>
</comment>
<sequence>LDLRNGTKRYEKVIERIGRLKEKFKLVSHRYKVTIEKDGETDKAKNITWSRKKTEKTSGIYCLRTNRKDLNEQQIWDIYTMLTDIEDAFRCMKSELGLRPIYHQKEARCDGHIFITIIAYHLLHTIRFKLRQREVRFCWTTIRKQLSTQVRITTTMKRKDNKVVHIRKSSKAELSHQVIYDALNLSYQPGRIVKTIL</sequence>
<gene>
    <name evidence="1" type="ORF">S01H1_67546</name>
</gene>
<dbReference type="AlphaFoldDB" id="X0YRY2"/>